<dbReference type="EMBL" id="NJHN03000099">
    <property type="protein sequence ID" value="KAH9415242.1"/>
    <property type="molecule type" value="Genomic_DNA"/>
</dbReference>
<protein>
    <submittedName>
        <fullName evidence="1">Uncharacterized protein</fullName>
    </submittedName>
</protein>
<organism evidence="1 2">
    <name type="scientific">Dermatophagoides pteronyssinus</name>
    <name type="common">European house dust mite</name>
    <dbReference type="NCBI Taxonomy" id="6956"/>
    <lineage>
        <taxon>Eukaryota</taxon>
        <taxon>Metazoa</taxon>
        <taxon>Ecdysozoa</taxon>
        <taxon>Arthropoda</taxon>
        <taxon>Chelicerata</taxon>
        <taxon>Arachnida</taxon>
        <taxon>Acari</taxon>
        <taxon>Acariformes</taxon>
        <taxon>Sarcoptiformes</taxon>
        <taxon>Astigmata</taxon>
        <taxon>Psoroptidia</taxon>
        <taxon>Analgoidea</taxon>
        <taxon>Pyroglyphidae</taxon>
        <taxon>Dermatophagoidinae</taxon>
        <taxon>Dermatophagoides</taxon>
    </lineage>
</organism>
<evidence type="ECO:0000313" key="2">
    <source>
        <dbReference type="Proteomes" id="UP000887458"/>
    </source>
</evidence>
<proteinExistence type="predicted"/>
<dbReference type="Proteomes" id="UP000887458">
    <property type="component" value="Unassembled WGS sequence"/>
</dbReference>
<reference evidence="1 2" key="1">
    <citation type="journal article" date="2018" name="J. Allergy Clin. Immunol.">
        <title>High-quality assembly of Dermatophagoides pteronyssinus genome and transcriptome reveals a wide range of novel allergens.</title>
        <authorList>
            <person name="Liu X.Y."/>
            <person name="Yang K.Y."/>
            <person name="Wang M.Q."/>
            <person name="Kwok J.S."/>
            <person name="Zeng X."/>
            <person name="Yang Z."/>
            <person name="Xiao X.J."/>
            <person name="Lau C.P."/>
            <person name="Li Y."/>
            <person name="Huang Z.M."/>
            <person name="Ba J.G."/>
            <person name="Yim A.K."/>
            <person name="Ouyang C.Y."/>
            <person name="Ngai S.M."/>
            <person name="Chan T.F."/>
            <person name="Leung E.L."/>
            <person name="Liu L."/>
            <person name="Liu Z.G."/>
            <person name="Tsui S.K."/>
        </authorList>
    </citation>
    <scope>NUCLEOTIDE SEQUENCE [LARGE SCALE GENOMIC DNA]</scope>
    <source>
        <strain evidence="1">Derp</strain>
    </source>
</reference>
<gene>
    <name evidence="1" type="ORF">DERP_006336</name>
</gene>
<name>A0ABQ8IYH4_DERPT</name>
<accession>A0ABQ8IYH4</accession>
<sequence>MMFNVAHCLLEWVIILAKLLLLKKGAKSIRIENRLLLVLYFIHPYTPFVSGCIKYRIASTLNHFGPYVGFPLPFSGVNNLL</sequence>
<reference evidence="1 2" key="2">
    <citation type="journal article" date="2022" name="Mol. Biol. Evol.">
        <title>Comparative Genomics Reveals Insights into the Divergent Evolution of Astigmatic Mites and Household Pest Adaptations.</title>
        <authorList>
            <person name="Xiong Q."/>
            <person name="Wan A.T."/>
            <person name="Liu X."/>
            <person name="Fung C.S."/>
            <person name="Xiao X."/>
            <person name="Malainual N."/>
            <person name="Hou J."/>
            <person name="Wang L."/>
            <person name="Wang M."/>
            <person name="Yang K.Y."/>
            <person name="Cui Y."/>
            <person name="Leung E.L."/>
            <person name="Nong W."/>
            <person name="Shin S.K."/>
            <person name="Au S.W."/>
            <person name="Jeong K.Y."/>
            <person name="Chew F.T."/>
            <person name="Hui J.H."/>
            <person name="Leung T.F."/>
            <person name="Tungtrongchitr A."/>
            <person name="Zhong N."/>
            <person name="Liu Z."/>
            <person name="Tsui S.K."/>
        </authorList>
    </citation>
    <scope>NUCLEOTIDE SEQUENCE [LARGE SCALE GENOMIC DNA]</scope>
    <source>
        <strain evidence="1">Derp</strain>
    </source>
</reference>
<evidence type="ECO:0000313" key="1">
    <source>
        <dbReference type="EMBL" id="KAH9415242.1"/>
    </source>
</evidence>
<comment type="caution">
    <text evidence="1">The sequence shown here is derived from an EMBL/GenBank/DDBJ whole genome shotgun (WGS) entry which is preliminary data.</text>
</comment>
<keyword evidence="2" id="KW-1185">Reference proteome</keyword>